<dbReference type="AlphaFoldDB" id="A0A9K3MXT4"/>
<evidence type="ECO:0000313" key="2">
    <source>
        <dbReference type="Proteomes" id="UP000215914"/>
    </source>
</evidence>
<accession>A0A9K3MXT4</accession>
<sequence length="58" mass="6688">MGFPGVGNGPLGAYCWNLLSGKLEWSWVEIHGNTTQDKWLLHVAYKYLTNKLFFRCIL</sequence>
<dbReference type="Proteomes" id="UP000215914">
    <property type="component" value="Unassembled WGS sequence"/>
</dbReference>
<name>A0A9K3MXT4_HELAN</name>
<protein>
    <submittedName>
        <fullName evidence="1">Uncharacterized protein</fullName>
    </submittedName>
</protein>
<gene>
    <name evidence="1" type="ORF">HanXRQr2_Chr12g0555811</name>
</gene>
<reference evidence="1" key="1">
    <citation type="journal article" date="2017" name="Nature">
        <title>The sunflower genome provides insights into oil metabolism, flowering and Asterid evolution.</title>
        <authorList>
            <person name="Badouin H."/>
            <person name="Gouzy J."/>
            <person name="Grassa C.J."/>
            <person name="Murat F."/>
            <person name="Staton S.E."/>
            <person name="Cottret L."/>
            <person name="Lelandais-Briere C."/>
            <person name="Owens G.L."/>
            <person name="Carrere S."/>
            <person name="Mayjonade B."/>
            <person name="Legrand L."/>
            <person name="Gill N."/>
            <person name="Kane N.C."/>
            <person name="Bowers J.E."/>
            <person name="Hubner S."/>
            <person name="Bellec A."/>
            <person name="Berard A."/>
            <person name="Berges H."/>
            <person name="Blanchet N."/>
            <person name="Boniface M.C."/>
            <person name="Brunel D."/>
            <person name="Catrice O."/>
            <person name="Chaidir N."/>
            <person name="Claudel C."/>
            <person name="Donnadieu C."/>
            <person name="Faraut T."/>
            <person name="Fievet G."/>
            <person name="Helmstetter N."/>
            <person name="King M."/>
            <person name="Knapp S.J."/>
            <person name="Lai Z."/>
            <person name="Le Paslier M.C."/>
            <person name="Lippi Y."/>
            <person name="Lorenzon L."/>
            <person name="Mandel J.R."/>
            <person name="Marage G."/>
            <person name="Marchand G."/>
            <person name="Marquand E."/>
            <person name="Bret-Mestries E."/>
            <person name="Morien E."/>
            <person name="Nambeesan S."/>
            <person name="Nguyen T."/>
            <person name="Pegot-Espagnet P."/>
            <person name="Pouilly N."/>
            <person name="Raftis F."/>
            <person name="Sallet E."/>
            <person name="Schiex T."/>
            <person name="Thomas J."/>
            <person name="Vandecasteele C."/>
            <person name="Vares D."/>
            <person name="Vear F."/>
            <person name="Vautrin S."/>
            <person name="Crespi M."/>
            <person name="Mangin B."/>
            <person name="Burke J.M."/>
            <person name="Salse J."/>
            <person name="Munos S."/>
            <person name="Vincourt P."/>
            <person name="Rieseberg L.H."/>
            <person name="Langlade N.B."/>
        </authorList>
    </citation>
    <scope>NUCLEOTIDE SEQUENCE</scope>
    <source>
        <tissue evidence="1">Leaves</tissue>
    </source>
</reference>
<reference evidence="1" key="2">
    <citation type="submission" date="2020-06" db="EMBL/GenBank/DDBJ databases">
        <title>Helianthus annuus Genome sequencing and assembly Release 2.</title>
        <authorList>
            <person name="Gouzy J."/>
            <person name="Langlade N."/>
            <person name="Munos S."/>
        </authorList>
    </citation>
    <scope>NUCLEOTIDE SEQUENCE</scope>
    <source>
        <tissue evidence="1">Leaves</tissue>
    </source>
</reference>
<organism evidence="1 2">
    <name type="scientific">Helianthus annuus</name>
    <name type="common">Common sunflower</name>
    <dbReference type="NCBI Taxonomy" id="4232"/>
    <lineage>
        <taxon>Eukaryota</taxon>
        <taxon>Viridiplantae</taxon>
        <taxon>Streptophyta</taxon>
        <taxon>Embryophyta</taxon>
        <taxon>Tracheophyta</taxon>
        <taxon>Spermatophyta</taxon>
        <taxon>Magnoliopsida</taxon>
        <taxon>eudicotyledons</taxon>
        <taxon>Gunneridae</taxon>
        <taxon>Pentapetalae</taxon>
        <taxon>asterids</taxon>
        <taxon>campanulids</taxon>
        <taxon>Asterales</taxon>
        <taxon>Asteraceae</taxon>
        <taxon>Asteroideae</taxon>
        <taxon>Heliantheae alliance</taxon>
        <taxon>Heliantheae</taxon>
        <taxon>Helianthus</taxon>
    </lineage>
</organism>
<dbReference type="EMBL" id="MNCJ02000327">
    <property type="protein sequence ID" value="KAF5779138.1"/>
    <property type="molecule type" value="Genomic_DNA"/>
</dbReference>
<evidence type="ECO:0000313" key="1">
    <source>
        <dbReference type="EMBL" id="KAF5779138.1"/>
    </source>
</evidence>
<proteinExistence type="predicted"/>
<keyword evidence="2" id="KW-1185">Reference proteome</keyword>
<comment type="caution">
    <text evidence="1">The sequence shown here is derived from an EMBL/GenBank/DDBJ whole genome shotgun (WGS) entry which is preliminary data.</text>
</comment>
<dbReference type="Gramene" id="mRNA:HanXRQr2_Chr12g0555811">
    <property type="protein sequence ID" value="mRNA:HanXRQr2_Chr12g0555811"/>
    <property type="gene ID" value="HanXRQr2_Chr12g0555811"/>
</dbReference>